<evidence type="ECO:0000259" key="1">
    <source>
        <dbReference type="Pfam" id="PF12728"/>
    </source>
</evidence>
<gene>
    <name evidence="2" type="ORF">DFQ01_103186</name>
</gene>
<evidence type="ECO:0000313" key="2">
    <source>
        <dbReference type="EMBL" id="PWW06284.1"/>
    </source>
</evidence>
<dbReference type="AlphaFoldDB" id="A0A2V2YXD9"/>
<dbReference type="Pfam" id="PF12728">
    <property type="entry name" value="HTH_17"/>
    <property type="match status" value="1"/>
</dbReference>
<dbReference type="InterPro" id="IPR041657">
    <property type="entry name" value="HTH_17"/>
</dbReference>
<accession>A0A2V2YXD9</accession>
<dbReference type="InterPro" id="IPR010093">
    <property type="entry name" value="SinI_DNA-bd"/>
</dbReference>
<dbReference type="Proteomes" id="UP000246635">
    <property type="component" value="Unassembled WGS sequence"/>
</dbReference>
<reference evidence="2 3" key="1">
    <citation type="submission" date="2018-05" db="EMBL/GenBank/DDBJ databases">
        <title>Genomic Encyclopedia of Type Strains, Phase III (KMG-III): the genomes of soil and plant-associated and newly described type strains.</title>
        <authorList>
            <person name="Whitman W."/>
        </authorList>
    </citation>
    <scope>NUCLEOTIDE SEQUENCE [LARGE SCALE GENOMIC DNA]</scope>
    <source>
        <strain evidence="2 3">CECT 5696</strain>
    </source>
</reference>
<sequence length="64" mass="7552">MKRQTLNVHEAADFIGVSSWLIYDMVRRKEIPAIRVRTRIFFRVETLEKWMEAKEAEAVEATAL</sequence>
<name>A0A2V2YXD9_9BACL</name>
<dbReference type="NCBIfam" id="TIGR01764">
    <property type="entry name" value="excise"/>
    <property type="match status" value="1"/>
</dbReference>
<comment type="caution">
    <text evidence="2">The sequence shown here is derived from an EMBL/GenBank/DDBJ whole genome shotgun (WGS) entry which is preliminary data.</text>
</comment>
<dbReference type="OrthoDB" id="515428at2"/>
<dbReference type="InterPro" id="IPR009061">
    <property type="entry name" value="DNA-bd_dom_put_sf"/>
</dbReference>
<organism evidence="2 3">
    <name type="scientific">Paenibacillus cellulosilyticus</name>
    <dbReference type="NCBI Taxonomy" id="375489"/>
    <lineage>
        <taxon>Bacteria</taxon>
        <taxon>Bacillati</taxon>
        <taxon>Bacillota</taxon>
        <taxon>Bacilli</taxon>
        <taxon>Bacillales</taxon>
        <taxon>Paenibacillaceae</taxon>
        <taxon>Paenibacillus</taxon>
    </lineage>
</organism>
<proteinExistence type="predicted"/>
<dbReference type="RefSeq" id="WP_110042971.1">
    <property type="nucleotide sequence ID" value="NZ_CP054609.1"/>
</dbReference>
<dbReference type="GO" id="GO:0003677">
    <property type="term" value="F:DNA binding"/>
    <property type="evidence" value="ECO:0007669"/>
    <property type="project" value="InterPro"/>
</dbReference>
<evidence type="ECO:0000313" key="3">
    <source>
        <dbReference type="Proteomes" id="UP000246635"/>
    </source>
</evidence>
<protein>
    <submittedName>
        <fullName evidence="2">Excisionase family DNA binding protein</fullName>
    </submittedName>
</protein>
<feature type="domain" description="Helix-turn-helix" evidence="1">
    <location>
        <begin position="6"/>
        <end position="54"/>
    </location>
</feature>
<dbReference type="SUPFAM" id="SSF46955">
    <property type="entry name" value="Putative DNA-binding domain"/>
    <property type="match status" value="1"/>
</dbReference>
<dbReference type="EMBL" id="QGTQ01000003">
    <property type="protein sequence ID" value="PWW06284.1"/>
    <property type="molecule type" value="Genomic_DNA"/>
</dbReference>
<keyword evidence="3" id="KW-1185">Reference proteome</keyword>